<evidence type="ECO:0000313" key="2">
    <source>
        <dbReference type="EMBL" id="MCW4127133.1"/>
    </source>
</evidence>
<dbReference type="EMBL" id="JAPDVK010000001">
    <property type="protein sequence ID" value="MCW4127133.1"/>
    <property type="molecule type" value="Genomic_DNA"/>
</dbReference>
<gene>
    <name evidence="1" type="ORF">ONT05_04385</name>
    <name evidence="2" type="ORF">ONT16_02390</name>
</gene>
<organism evidence="1 3">
    <name type="scientific">Segatella copri</name>
    <dbReference type="NCBI Taxonomy" id="165179"/>
    <lineage>
        <taxon>Bacteria</taxon>
        <taxon>Pseudomonadati</taxon>
        <taxon>Bacteroidota</taxon>
        <taxon>Bacteroidia</taxon>
        <taxon>Bacteroidales</taxon>
        <taxon>Prevotellaceae</taxon>
        <taxon>Segatella</taxon>
    </lineage>
</organism>
<name>A0AAP3AY52_9BACT</name>
<dbReference type="Proteomes" id="UP001209074">
    <property type="component" value="Unassembled WGS sequence"/>
</dbReference>
<dbReference type="Proteomes" id="UP001209344">
    <property type="component" value="Unassembled WGS sequence"/>
</dbReference>
<reference evidence="1" key="1">
    <citation type="submission" date="2022-11" db="EMBL/GenBank/DDBJ databases">
        <title>Genomic repertoires linked with pathogenic potency of arthritogenic Prevotella copri isolated from the gut of rheumatoid arthritis patients.</title>
        <authorList>
            <person name="Nii T."/>
            <person name="Maeda Y."/>
            <person name="Motooka D."/>
            <person name="Naito M."/>
            <person name="Matsumoto Y."/>
            <person name="Ogawa T."/>
            <person name="Oguro-Igashira E."/>
            <person name="Kishikawa T."/>
            <person name="Yamashita M."/>
            <person name="Koizumi S."/>
            <person name="Kurakawa T."/>
            <person name="Okumura R."/>
            <person name="Kayama H."/>
            <person name="Murakami M."/>
            <person name="Sakaguchi T."/>
            <person name="Das B."/>
            <person name="Nakamura S."/>
            <person name="Okada Y."/>
            <person name="Kumanogoh A."/>
            <person name="Takeda K."/>
        </authorList>
    </citation>
    <scope>NUCLEOTIDE SEQUENCE</scope>
    <source>
        <strain evidence="2">F3-75</strain>
        <strain evidence="1">N016-13</strain>
    </source>
</reference>
<comment type="caution">
    <text evidence="1">The sequence shown here is derived from an EMBL/GenBank/DDBJ whole genome shotgun (WGS) entry which is preliminary data.</text>
</comment>
<proteinExistence type="predicted"/>
<evidence type="ECO:0000313" key="3">
    <source>
        <dbReference type="Proteomes" id="UP001209074"/>
    </source>
</evidence>
<dbReference type="RefSeq" id="WP_119250025.1">
    <property type="nucleotide sequence ID" value="NZ_JAPDUK010000001.1"/>
</dbReference>
<dbReference type="EMBL" id="JAPDUS010000005">
    <property type="protein sequence ID" value="MCW4092805.1"/>
    <property type="molecule type" value="Genomic_DNA"/>
</dbReference>
<evidence type="ECO:0000313" key="1">
    <source>
        <dbReference type="EMBL" id="MCW4092805.1"/>
    </source>
</evidence>
<accession>A0AAP3AY52</accession>
<dbReference type="AlphaFoldDB" id="A0AAP3AY52"/>
<protein>
    <submittedName>
        <fullName evidence="1">Uncharacterized protein</fullName>
    </submittedName>
</protein>
<sequence>MKKKSVMQEDFEKFLKSLPKKVFVNTESDNGDWWYSFAFSENIYLALYSHQTDEFVRIQRVAGKEEADFDLFALMDDYLTEEDTLQSTGISKTYSIGGSSDGKYFYIYND</sequence>